<evidence type="ECO:0000256" key="5">
    <source>
        <dbReference type="RuleBase" id="RU000660"/>
    </source>
</evidence>
<dbReference type="PANTHER" id="PTHR14413">
    <property type="entry name" value="RIBOSOMAL PROTEIN L17"/>
    <property type="match status" value="1"/>
</dbReference>
<dbReference type="GO" id="GO:0003735">
    <property type="term" value="F:structural constituent of ribosome"/>
    <property type="evidence" value="ECO:0007669"/>
    <property type="project" value="InterPro"/>
</dbReference>
<evidence type="ECO:0000256" key="1">
    <source>
        <dbReference type="ARBA" id="ARBA00008777"/>
    </source>
</evidence>
<protein>
    <recommendedName>
        <fullName evidence="4">Large ribosomal subunit protein bL17</fullName>
    </recommendedName>
</protein>
<dbReference type="InterPro" id="IPR036373">
    <property type="entry name" value="Ribosomal_bL17_sf"/>
</dbReference>
<dbReference type="EMBL" id="MFAC01000005">
    <property type="protein sequence ID" value="OGD67739.1"/>
    <property type="molecule type" value="Genomic_DNA"/>
</dbReference>
<proteinExistence type="inferred from homology"/>
<dbReference type="SUPFAM" id="SSF64263">
    <property type="entry name" value="Prokaryotic ribosomal protein L17"/>
    <property type="match status" value="1"/>
</dbReference>
<dbReference type="HAMAP" id="MF_01368">
    <property type="entry name" value="Ribosomal_bL17"/>
    <property type="match status" value="1"/>
</dbReference>
<accession>A0A1F5EJX5</accession>
<sequence>MRHHNKNKKFGRVKKQRTALLRSISRSFILHGKIKTTEAKAKTLRSFVEKLISKSKTGTLASRRIVSSRLGGDKPATVKLFDTLAPKYKERKGGYTRITKIKTRTGDAGGEVIIEFV</sequence>
<keyword evidence="3 4" id="KW-0687">Ribonucleoprotein</keyword>
<dbReference type="GO" id="GO:0022625">
    <property type="term" value="C:cytosolic large ribosomal subunit"/>
    <property type="evidence" value="ECO:0007669"/>
    <property type="project" value="TreeGrafter"/>
</dbReference>
<dbReference type="Gene3D" id="3.90.1030.10">
    <property type="entry name" value="Ribosomal protein L17"/>
    <property type="match status" value="1"/>
</dbReference>
<comment type="subunit">
    <text evidence="4">Part of the 50S ribosomal subunit. Contacts protein L32.</text>
</comment>
<dbReference type="NCBIfam" id="TIGR00059">
    <property type="entry name" value="L17"/>
    <property type="match status" value="1"/>
</dbReference>
<evidence type="ECO:0000256" key="4">
    <source>
        <dbReference type="HAMAP-Rule" id="MF_01368"/>
    </source>
</evidence>
<evidence type="ECO:0000256" key="3">
    <source>
        <dbReference type="ARBA" id="ARBA00023274"/>
    </source>
</evidence>
<dbReference type="InterPro" id="IPR000456">
    <property type="entry name" value="Ribosomal_bL17"/>
</dbReference>
<comment type="similarity">
    <text evidence="1 4 5">Belongs to the bacterial ribosomal protein bL17 family.</text>
</comment>
<dbReference type="GO" id="GO:0006412">
    <property type="term" value="P:translation"/>
    <property type="evidence" value="ECO:0007669"/>
    <property type="project" value="UniProtKB-UniRule"/>
</dbReference>
<keyword evidence="2 4" id="KW-0689">Ribosomal protein</keyword>
<evidence type="ECO:0000313" key="7">
    <source>
        <dbReference type="Proteomes" id="UP000186029"/>
    </source>
</evidence>
<evidence type="ECO:0000313" key="6">
    <source>
        <dbReference type="EMBL" id="OGD67739.1"/>
    </source>
</evidence>
<dbReference type="PANTHER" id="PTHR14413:SF16">
    <property type="entry name" value="LARGE RIBOSOMAL SUBUNIT PROTEIN BL17M"/>
    <property type="match status" value="1"/>
</dbReference>
<gene>
    <name evidence="4" type="primary">rplQ</name>
    <name evidence="6" type="ORF">A2Z61_00065</name>
</gene>
<dbReference type="Proteomes" id="UP000186029">
    <property type="component" value="Unassembled WGS sequence"/>
</dbReference>
<dbReference type="Pfam" id="PF01196">
    <property type="entry name" value="Ribosomal_L17"/>
    <property type="match status" value="1"/>
</dbReference>
<reference evidence="6 7" key="1">
    <citation type="journal article" date="2016" name="Nat. Commun.">
        <title>Thousands of microbial genomes shed light on interconnected biogeochemical processes in an aquifer system.</title>
        <authorList>
            <person name="Anantharaman K."/>
            <person name="Brown C.T."/>
            <person name="Hug L.A."/>
            <person name="Sharon I."/>
            <person name="Castelle C.J."/>
            <person name="Probst A.J."/>
            <person name="Thomas B.C."/>
            <person name="Singh A."/>
            <person name="Wilkins M.J."/>
            <person name="Karaoz U."/>
            <person name="Brodie E.L."/>
            <person name="Williams K.H."/>
            <person name="Hubbard S.S."/>
            <person name="Banfield J.F."/>
        </authorList>
    </citation>
    <scope>NUCLEOTIDE SEQUENCE [LARGE SCALE GENOMIC DNA]</scope>
</reference>
<comment type="caution">
    <text evidence="6">The sequence shown here is derived from an EMBL/GenBank/DDBJ whole genome shotgun (WGS) entry which is preliminary data.</text>
</comment>
<organism evidence="6 7">
    <name type="scientific">Candidatus Campbellbacteria bacterium RIFCSPLOWO2_02_35_12</name>
    <dbReference type="NCBI Taxonomy" id="1797580"/>
    <lineage>
        <taxon>Bacteria</taxon>
        <taxon>Candidatus Campbelliibacteriota</taxon>
    </lineage>
</organism>
<evidence type="ECO:0000256" key="2">
    <source>
        <dbReference type="ARBA" id="ARBA00022980"/>
    </source>
</evidence>
<name>A0A1F5EJX5_9BACT</name>
<dbReference type="STRING" id="1797580.A2Z61_00065"/>
<dbReference type="AlphaFoldDB" id="A0A1F5EJX5"/>